<dbReference type="InParanoid" id="A0A0G4GY21"/>
<evidence type="ECO:0000313" key="3">
    <source>
        <dbReference type="Proteomes" id="UP000041254"/>
    </source>
</evidence>
<evidence type="ECO:0000256" key="1">
    <source>
        <dbReference type="SAM" id="Phobius"/>
    </source>
</evidence>
<reference evidence="2 3" key="1">
    <citation type="submission" date="2014-11" db="EMBL/GenBank/DDBJ databases">
        <authorList>
            <person name="Zhu J."/>
            <person name="Qi W."/>
            <person name="Song R."/>
        </authorList>
    </citation>
    <scope>NUCLEOTIDE SEQUENCE [LARGE SCALE GENOMIC DNA]</scope>
</reference>
<feature type="transmembrane region" description="Helical" evidence="1">
    <location>
        <begin position="71"/>
        <end position="92"/>
    </location>
</feature>
<keyword evidence="1" id="KW-0472">Membrane</keyword>
<keyword evidence="3" id="KW-1185">Reference proteome</keyword>
<dbReference type="Proteomes" id="UP000041254">
    <property type="component" value="Unassembled WGS sequence"/>
</dbReference>
<dbReference type="EMBL" id="CDMY01000868">
    <property type="protein sequence ID" value="CEM35781.1"/>
    <property type="molecule type" value="Genomic_DNA"/>
</dbReference>
<evidence type="ECO:0000313" key="2">
    <source>
        <dbReference type="EMBL" id="CEM35781.1"/>
    </source>
</evidence>
<protein>
    <submittedName>
        <fullName evidence="2">Uncharacterized protein</fullName>
    </submittedName>
</protein>
<organism evidence="2 3">
    <name type="scientific">Vitrella brassicaformis (strain CCMP3155)</name>
    <dbReference type="NCBI Taxonomy" id="1169540"/>
    <lineage>
        <taxon>Eukaryota</taxon>
        <taxon>Sar</taxon>
        <taxon>Alveolata</taxon>
        <taxon>Colpodellida</taxon>
        <taxon>Vitrellaceae</taxon>
        <taxon>Vitrella</taxon>
    </lineage>
</organism>
<sequence>MATNNAPSANHHHQHQQHDRLIGAADVPQDVAPTVAEYVRSYAQLEALVDGHPTQFTAAVLTRLLPILQRLLGTLLASLGLGGFLVCLIPQLPLPAALSHGCCTAYLIQQLTRRLFMLERGGNWARWRPHLEMLYLLQGNRPVVLGDGNFGVFGSRAAFIGETEAVRQWKILSRGVIPVPPPPSSLLPAPFSLTYHLTPPIRPLR</sequence>
<keyword evidence="1" id="KW-1133">Transmembrane helix</keyword>
<dbReference type="VEuPathDB" id="CryptoDB:Vbra_6398"/>
<dbReference type="PhylomeDB" id="A0A0G4GY21"/>
<proteinExistence type="predicted"/>
<dbReference type="AlphaFoldDB" id="A0A0G4GY21"/>
<accession>A0A0G4GY21</accession>
<name>A0A0G4GY21_VITBC</name>
<gene>
    <name evidence="2" type="ORF">Vbra_6398</name>
</gene>
<keyword evidence="1" id="KW-0812">Transmembrane</keyword>